<dbReference type="InterPro" id="IPR016024">
    <property type="entry name" value="ARM-type_fold"/>
</dbReference>
<evidence type="ECO:0000256" key="2">
    <source>
        <dbReference type="SAM" id="SignalP"/>
    </source>
</evidence>
<dbReference type="AlphaFoldDB" id="A0A0L7LTV0"/>
<dbReference type="InterPro" id="IPR052087">
    <property type="entry name" value="RRP12"/>
</dbReference>
<dbReference type="InterPro" id="IPR012978">
    <property type="entry name" value="HEAT_RRP12"/>
</dbReference>
<evidence type="ECO:0000313" key="5">
    <source>
        <dbReference type="Proteomes" id="UP000037510"/>
    </source>
</evidence>
<proteinExistence type="predicted"/>
<dbReference type="PANTHER" id="PTHR48287:SF1">
    <property type="entry name" value="ARM REPEAT SUPERFAMILY PROTEIN"/>
    <property type="match status" value="1"/>
</dbReference>
<organism evidence="4 5">
    <name type="scientific">Operophtera brumata</name>
    <name type="common">Winter moth</name>
    <name type="synonym">Phalaena brumata</name>
    <dbReference type="NCBI Taxonomy" id="104452"/>
    <lineage>
        <taxon>Eukaryota</taxon>
        <taxon>Metazoa</taxon>
        <taxon>Ecdysozoa</taxon>
        <taxon>Arthropoda</taxon>
        <taxon>Hexapoda</taxon>
        <taxon>Insecta</taxon>
        <taxon>Pterygota</taxon>
        <taxon>Neoptera</taxon>
        <taxon>Endopterygota</taxon>
        <taxon>Lepidoptera</taxon>
        <taxon>Glossata</taxon>
        <taxon>Ditrysia</taxon>
        <taxon>Geometroidea</taxon>
        <taxon>Geometridae</taxon>
        <taxon>Larentiinae</taxon>
        <taxon>Operophtera</taxon>
    </lineage>
</organism>
<dbReference type="Proteomes" id="UP000037510">
    <property type="component" value="Unassembled WGS sequence"/>
</dbReference>
<evidence type="ECO:0000256" key="1">
    <source>
        <dbReference type="SAM" id="MobiDB-lite"/>
    </source>
</evidence>
<feature type="region of interest" description="Disordered" evidence="1">
    <location>
        <begin position="503"/>
        <end position="534"/>
    </location>
</feature>
<gene>
    <name evidence="4" type="ORF">OBRU01_01271</name>
</gene>
<evidence type="ECO:0000313" key="4">
    <source>
        <dbReference type="EMBL" id="KOB78799.1"/>
    </source>
</evidence>
<sequence>MTHNNVYIKTCCLHTLHALLLAPSGVSNLPASLAVQLTRALLAARPPANDAGQVLAWCAVLQQGYACLAQLDLNLCMPNLPLFVNICVTELWLSDVADITNAATNALKIANDRVAPTLAPLLTKLNDRHGPESINLERSWLLPVLKEKIVNANLKFFATEILEMATFCSHSYELLCNQFWALLPSFCNNPKDIKDSFKTLAQDKAELSRFGKNYLPILLNVYMSPGSGSSVVGQRLAALETIQLESSKDNYFQRESILDVVRLLVLYQNTDKIEKLFDEWVYPLCETVLEDPRKFKKARKLQQAMETEGAEKNVQLKYKEKAKLLEMEHKKAYRILEEIFKSDNENCKEFLKSNLKKVRKLLMTSMQAYIVMLTSGLSAPVPRVQSATLRALAAALFNHSEDMGLEAVQGLLETVSAHMLSGNREIVAASMSFLKVLPTDVLAGSLPLIFKTLSSMNEDCKRHSRLEIGYFLTRMLRKYGADTVEKLIPISDDVMLRRLRNLRKLDNRKKRQKDGQRDRPKQKPKANKKARSQAWIQDDPENIVDLADISAARNITGKDRPKQKPKANKKARSQAWIQDDPENIVDLADISAARNITEVAQKKKDGGFKTAPDGRLIISEDIEEDCDVKSLIFRPYLGLVCSFLLHIVKKKAVHCKLNWRVLISIEPQIFQKRGT</sequence>
<dbReference type="STRING" id="104452.A0A0L7LTV0"/>
<feature type="compositionally biased region" description="Basic residues" evidence="1">
    <location>
        <begin position="522"/>
        <end position="531"/>
    </location>
</feature>
<keyword evidence="5" id="KW-1185">Reference proteome</keyword>
<keyword evidence="2" id="KW-0732">Signal</keyword>
<feature type="chain" id="PRO_5005573494" evidence="2">
    <location>
        <begin position="29"/>
        <end position="675"/>
    </location>
</feature>
<evidence type="ECO:0000259" key="3">
    <source>
        <dbReference type="Pfam" id="PF08161"/>
    </source>
</evidence>
<feature type="signal peptide" evidence="2">
    <location>
        <begin position="1"/>
        <end position="28"/>
    </location>
</feature>
<feature type="domain" description="RRP12 HEAT" evidence="3">
    <location>
        <begin position="129"/>
        <end position="202"/>
    </location>
</feature>
<dbReference type="EMBL" id="JTDY01000111">
    <property type="protein sequence ID" value="KOB78799.1"/>
    <property type="molecule type" value="Genomic_DNA"/>
</dbReference>
<comment type="caution">
    <text evidence="4">The sequence shown here is derived from an EMBL/GenBank/DDBJ whole genome shotgun (WGS) entry which is preliminary data.</text>
</comment>
<accession>A0A0L7LTV0</accession>
<dbReference type="PANTHER" id="PTHR48287">
    <property type="entry name" value="ARM REPEAT SUPERFAMILY PROTEIN"/>
    <property type="match status" value="1"/>
</dbReference>
<dbReference type="SUPFAM" id="SSF48371">
    <property type="entry name" value="ARM repeat"/>
    <property type="match status" value="1"/>
</dbReference>
<feature type="compositionally biased region" description="Basic residues" evidence="1">
    <location>
        <begin position="563"/>
        <end position="572"/>
    </location>
</feature>
<feature type="compositionally biased region" description="Basic residues" evidence="1">
    <location>
        <begin position="503"/>
        <end position="512"/>
    </location>
</feature>
<protein>
    <submittedName>
        <fullName evidence="4">RRP12-like protein</fullName>
    </submittedName>
</protein>
<feature type="region of interest" description="Disordered" evidence="1">
    <location>
        <begin position="554"/>
        <end position="575"/>
    </location>
</feature>
<name>A0A0L7LTV0_OPEBR</name>
<reference evidence="4 5" key="1">
    <citation type="journal article" date="2015" name="Genome Biol. Evol.">
        <title>The genome of winter moth (Operophtera brumata) provides a genomic perspective on sexual dimorphism and phenology.</title>
        <authorList>
            <person name="Derks M.F."/>
            <person name="Smit S."/>
            <person name="Salis L."/>
            <person name="Schijlen E."/>
            <person name="Bossers A."/>
            <person name="Mateman C."/>
            <person name="Pijl A.S."/>
            <person name="de Ridder D."/>
            <person name="Groenen M.A."/>
            <person name="Visser M.E."/>
            <person name="Megens H.J."/>
        </authorList>
    </citation>
    <scope>NUCLEOTIDE SEQUENCE [LARGE SCALE GENOMIC DNA]</scope>
    <source>
        <strain evidence="4">WM2013NL</strain>
        <tissue evidence="4">Head and thorax</tissue>
    </source>
</reference>
<dbReference type="Pfam" id="PF08161">
    <property type="entry name" value="RRP12_HEAT"/>
    <property type="match status" value="1"/>
</dbReference>
<dbReference type="GO" id="GO:0005634">
    <property type="term" value="C:nucleus"/>
    <property type="evidence" value="ECO:0007669"/>
    <property type="project" value="UniProtKB-SubCell"/>
</dbReference>